<dbReference type="InterPro" id="IPR002173">
    <property type="entry name" value="Carboh/pur_kinase_PfkB_CS"/>
</dbReference>
<feature type="domain" description="Carbohydrate kinase PfkB" evidence="6">
    <location>
        <begin position="12"/>
        <end position="312"/>
    </location>
</feature>
<dbReference type="EMBL" id="VBAO01000468">
    <property type="protein sequence ID" value="TMI77456.1"/>
    <property type="molecule type" value="Genomic_DNA"/>
</dbReference>
<proteinExistence type="inferred from homology"/>
<dbReference type="PROSITE" id="PS00584">
    <property type="entry name" value="PFKB_KINASES_2"/>
    <property type="match status" value="1"/>
</dbReference>
<dbReference type="CDD" id="cd01167">
    <property type="entry name" value="bac_FRK"/>
    <property type="match status" value="1"/>
</dbReference>
<comment type="caution">
    <text evidence="7">The sequence shown here is derived from an EMBL/GenBank/DDBJ whole genome shotgun (WGS) entry which is preliminary data.</text>
</comment>
<organism evidence="7 8">
    <name type="scientific">Candidatus Segetimicrobium genomatis</name>
    <dbReference type="NCBI Taxonomy" id="2569760"/>
    <lineage>
        <taxon>Bacteria</taxon>
        <taxon>Bacillati</taxon>
        <taxon>Candidatus Sysuimicrobiota</taxon>
        <taxon>Candidatus Sysuimicrobiia</taxon>
        <taxon>Candidatus Sysuimicrobiales</taxon>
        <taxon>Candidatus Segetimicrobiaceae</taxon>
        <taxon>Candidatus Segetimicrobium</taxon>
    </lineage>
</organism>
<dbReference type="InterPro" id="IPR011611">
    <property type="entry name" value="PfkB_dom"/>
</dbReference>
<sequence length="324" mass="33970">MAGSSERGGVACGEALVDFTAERTERGPRYAPHVGGASLNVAVALARLGVAAAFLGGLSRDVFGRFLRAQLLHSGVDPRYISDRAEPTALAFVQQEGGREPEFSFYGHGTAERALRPHDLPPAFPPDVEALHFAGYSLLVEPVGATLEALGRREQGRRLILLDPNVRPALTPGLDAGRARLETWLRRADVVKASRPDLGVLYPGVPAGEVARSWLARPDAPGPVLVVVTLASDGAVAFSTAGEVRVPSVPVPVIDTVGAGDAFSAGLLEWLSRARRLTRDAVARLGSSEIAAALARAARVAGLTCTRAGADPPHLADLERTLPG</sequence>
<dbReference type="GO" id="GO:0016301">
    <property type="term" value="F:kinase activity"/>
    <property type="evidence" value="ECO:0007669"/>
    <property type="project" value="UniProtKB-KW"/>
</dbReference>
<evidence type="ECO:0000256" key="2">
    <source>
        <dbReference type="ARBA" id="ARBA00022679"/>
    </source>
</evidence>
<dbReference type="InterPro" id="IPR029056">
    <property type="entry name" value="Ribokinase-like"/>
</dbReference>
<dbReference type="Gene3D" id="3.40.1190.20">
    <property type="match status" value="1"/>
</dbReference>
<gene>
    <name evidence="7" type="ORF">E6H04_14225</name>
</gene>
<evidence type="ECO:0000259" key="6">
    <source>
        <dbReference type="Pfam" id="PF00294"/>
    </source>
</evidence>
<dbReference type="InterPro" id="IPR050306">
    <property type="entry name" value="PfkB_Carbo_kinase"/>
</dbReference>
<accession>A0A537J337</accession>
<dbReference type="SUPFAM" id="SSF53613">
    <property type="entry name" value="Ribokinase-like"/>
    <property type="match status" value="1"/>
</dbReference>
<dbReference type="GO" id="GO:0005524">
    <property type="term" value="F:ATP binding"/>
    <property type="evidence" value="ECO:0007669"/>
    <property type="project" value="UniProtKB-KW"/>
</dbReference>
<dbReference type="AlphaFoldDB" id="A0A537J337"/>
<evidence type="ECO:0000256" key="1">
    <source>
        <dbReference type="ARBA" id="ARBA00010688"/>
    </source>
</evidence>
<dbReference type="Proteomes" id="UP000320048">
    <property type="component" value="Unassembled WGS sequence"/>
</dbReference>
<evidence type="ECO:0000256" key="4">
    <source>
        <dbReference type="ARBA" id="ARBA00022777"/>
    </source>
</evidence>
<keyword evidence="2" id="KW-0808">Transferase</keyword>
<protein>
    <submittedName>
        <fullName evidence="7">Carbohydrate kinase</fullName>
    </submittedName>
</protein>
<keyword evidence="5" id="KW-0067">ATP-binding</keyword>
<evidence type="ECO:0000256" key="5">
    <source>
        <dbReference type="ARBA" id="ARBA00022840"/>
    </source>
</evidence>
<keyword evidence="3" id="KW-0547">Nucleotide-binding</keyword>
<keyword evidence="4 7" id="KW-0418">Kinase</keyword>
<dbReference type="PANTHER" id="PTHR43085">
    <property type="entry name" value="HEXOKINASE FAMILY MEMBER"/>
    <property type="match status" value="1"/>
</dbReference>
<evidence type="ECO:0000313" key="7">
    <source>
        <dbReference type="EMBL" id="TMI77456.1"/>
    </source>
</evidence>
<dbReference type="Pfam" id="PF00294">
    <property type="entry name" value="PfkB"/>
    <property type="match status" value="1"/>
</dbReference>
<reference evidence="7 8" key="1">
    <citation type="journal article" date="2019" name="Nat. Microbiol.">
        <title>Mediterranean grassland soil C-N compound turnover is dependent on rainfall and depth, and is mediated by genomically divergent microorganisms.</title>
        <authorList>
            <person name="Diamond S."/>
            <person name="Andeer P.F."/>
            <person name="Li Z."/>
            <person name="Crits-Christoph A."/>
            <person name="Burstein D."/>
            <person name="Anantharaman K."/>
            <person name="Lane K.R."/>
            <person name="Thomas B.C."/>
            <person name="Pan C."/>
            <person name="Northen T.R."/>
            <person name="Banfield J.F."/>
        </authorList>
    </citation>
    <scope>NUCLEOTIDE SEQUENCE [LARGE SCALE GENOMIC DNA]</scope>
    <source>
        <strain evidence="7">NP_7</strain>
    </source>
</reference>
<evidence type="ECO:0000313" key="8">
    <source>
        <dbReference type="Proteomes" id="UP000320048"/>
    </source>
</evidence>
<dbReference type="PANTHER" id="PTHR43085:SF1">
    <property type="entry name" value="PSEUDOURIDINE KINASE-RELATED"/>
    <property type="match status" value="1"/>
</dbReference>
<comment type="similarity">
    <text evidence="1">Belongs to the carbohydrate kinase PfkB family.</text>
</comment>
<evidence type="ECO:0000256" key="3">
    <source>
        <dbReference type="ARBA" id="ARBA00022741"/>
    </source>
</evidence>
<name>A0A537J337_9BACT</name>